<comment type="caution">
    <text evidence="2">The sequence shown here is derived from an EMBL/GenBank/DDBJ whole genome shotgun (WGS) entry which is preliminary data.</text>
</comment>
<dbReference type="Gene3D" id="3.90.550.10">
    <property type="entry name" value="Spore Coat Polysaccharide Biosynthesis Protein SpsA, Chain A"/>
    <property type="match status" value="1"/>
</dbReference>
<feature type="domain" description="Glycosyltransferase 2-like" evidence="1">
    <location>
        <begin position="8"/>
        <end position="73"/>
    </location>
</feature>
<dbReference type="InterPro" id="IPR001173">
    <property type="entry name" value="Glyco_trans_2-like"/>
</dbReference>
<dbReference type="RefSeq" id="WP_227307549.1">
    <property type="nucleotide sequence ID" value="NZ_JAESVA010000003.1"/>
</dbReference>
<evidence type="ECO:0000259" key="1">
    <source>
        <dbReference type="Pfam" id="PF00535"/>
    </source>
</evidence>
<dbReference type="EMBL" id="JAESVA010000003">
    <property type="protein sequence ID" value="MCB8880901.1"/>
    <property type="molecule type" value="Genomic_DNA"/>
</dbReference>
<dbReference type="Pfam" id="PF00535">
    <property type="entry name" value="Glycos_transf_2"/>
    <property type="match status" value="1"/>
</dbReference>
<dbReference type="Proteomes" id="UP000721844">
    <property type="component" value="Unassembled WGS sequence"/>
</dbReference>
<dbReference type="AlphaFoldDB" id="A0A963Z1P8"/>
<keyword evidence="3" id="KW-1185">Reference proteome</keyword>
<sequence>MSQTIGIGVVTYNRQAVLFDTLKAIAQHTGTLAHLIVADDGSMDDTRDALQHHRIPFVTGETRGMAWNKNRALFWLAHVKKCDHIIILEDNTGPQDDGWEKLWIDGARRYGHVNLAGHWFEHSFISGSGSAEDPILSLDVSGQCSAFSREAILFGGLLDTRFKGFGFEHVEHTIRLIRLGYGGRHDYVEGELRTLYYLLKTRMTHAPTASFNDPDIIRYNQTLCHDLLRDMSFRSGMQNEDEIKTLRAEMGFTTGRDEQTPSLDR</sequence>
<dbReference type="InterPro" id="IPR029044">
    <property type="entry name" value="Nucleotide-diphossugar_trans"/>
</dbReference>
<evidence type="ECO:0000313" key="2">
    <source>
        <dbReference type="EMBL" id="MCB8880901.1"/>
    </source>
</evidence>
<dbReference type="SUPFAM" id="SSF53448">
    <property type="entry name" value="Nucleotide-diphospho-sugar transferases"/>
    <property type="match status" value="1"/>
</dbReference>
<protein>
    <submittedName>
        <fullName evidence="2">Glycosyltransferase</fullName>
    </submittedName>
</protein>
<proteinExistence type="predicted"/>
<name>A0A963Z1P8_9PROT</name>
<organism evidence="2 3">
    <name type="scientific">Acidisoma cellulosilyticum</name>
    <dbReference type="NCBI Taxonomy" id="2802395"/>
    <lineage>
        <taxon>Bacteria</taxon>
        <taxon>Pseudomonadati</taxon>
        <taxon>Pseudomonadota</taxon>
        <taxon>Alphaproteobacteria</taxon>
        <taxon>Acetobacterales</taxon>
        <taxon>Acidocellaceae</taxon>
        <taxon>Acidisoma</taxon>
    </lineage>
</organism>
<reference evidence="2 3" key="1">
    <citation type="journal article" date="2021" name="Microorganisms">
        <title>Acidisoma silvae sp. nov. and Acidisomacellulosilytica sp. nov., Two Acidophilic Bacteria Isolated from Decaying Wood, Hydrolyzing Cellulose and Producing Poly-3-hydroxybutyrate.</title>
        <authorList>
            <person name="Mieszkin S."/>
            <person name="Pouder E."/>
            <person name="Uroz S."/>
            <person name="Simon-Colin C."/>
            <person name="Alain K."/>
        </authorList>
    </citation>
    <scope>NUCLEOTIDE SEQUENCE [LARGE SCALE GENOMIC DNA]</scope>
    <source>
        <strain evidence="2 3">HW T5.17</strain>
    </source>
</reference>
<evidence type="ECO:0000313" key="3">
    <source>
        <dbReference type="Proteomes" id="UP000721844"/>
    </source>
</evidence>
<accession>A0A963Z1P8</accession>
<gene>
    <name evidence="2" type="ORF">ACELLULO517_11705</name>
</gene>